<dbReference type="InterPro" id="IPR012675">
    <property type="entry name" value="Beta-grasp_dom_sf"/>
</dbReference>
<sequence>MLAQIQTQRMAERRKGGTMVQINGEQQDVALVAGKTLLAYVTEAGYDPVGIVIEKNMEIIHREDFDKVSIEDGDVIEILHFVGGGQF</sequence>
<dbReference type="PANTHER" id="PTHR34472:SF1">
    <property type="entry name" value="SULFUR CARRIER PROTEIN THIS"/>
    <property type="match status" value="1"/>
</dbReference>
<accession>C4Z3M0</accession>
<evidence type="ECO:0000313" key="1">
    <source>
        <dbReference type="EMBL" id="ACR71489.1"/>
    </source>
</evidence>
<dbReference type="eggNOG" id="COG2104">
    <property type="taxonomic scope" value="Bacteria"/>
</dbReference>
<dbReference type="Gene3D" id="3.10.20.30">
    <property type="match status" value="1"/>
</dbReference>
<dbReference type="AlphaFoldDB" id="C4Z3M0"/>
<reference evidence="1 2" key="1">
    <citation type="journal article" date="2009" name="Proc. Natl. Acad. Sci. U.S.A.">
        <title>Characterizing a model human gut microbiota composed of members of its two dominant bacterial phyla.</title>
        <authorList>
            <person name="Mahowald M.A."/>
            <person name="Rey F.E."/>
            <person name="Seedorf H."/>
            <person name="Turnbaugh P.J."/>
            <person name="Fulton R.S."/>
            <person name="Wollam A."/>
            <person name="Shah N."/>
            <person name="Wang C."/>
            <person name="Magrini V."/>
            <person name="Wilson R.K."/>
            <person name="Cantarel B.L."/>
            <person name="Coutinho P.M."/>
            <person name="Henrissat B."/>
            <person name="Crock L.W."/>
            <person name="Russell A."/>
            <person name="Verberkmoes N.C."/>
            <person name="Hettich R.L."/>
            <person name="Gordon J.I."/>
        </authorList>
    </citation>
    <scope>NUCLEOTIDE SEQUENCE [LARGE SCALE GENOMIC DNA]</scope>
    <source>
        <strain evidence="2">ATCC 27750 / DSM 3376 / VPI C15-48 / C15-B4</strain>
    </source>
</reference>
<gene>
    <name evidence="1" type="ordered locus">EUBELI_00475</name>
</gene>
<dbReference type="InterPro" id="IPR010035">
    <property type="entry name" value="Thi_S"/>
</dbReference>
<dbReference type="InterPro" id="IPR016155">
    <property type="entry name" value="Mopterin_synth/thiamin_S_b"/>
</dbReference>
<dbReference type="NCBIfam" id="TIGR01683">
    <property type="entry name" value="thiS"/>
    <property type="match status" value="1"/>
</dbReference>
<dbReference type="STRING" id="515620.EUBELI_00475"/>
<dbReference type="KEGG" id="eel:EUBELI_00475"/>
<organism evidence="1 2">
    <name type="scientific">Lachnospira eligens (strain ATCC 27750 / DSM 3376 / VPI C15-48 / C15-B4)</name>
    <name type="common">Eubacterium eligens</name>
    <dbReference type="NCBI Taxonomy" id="515620"/>
    <lineage>
        <taxon>Bacteria</taxon>
        <taxon>Bacillati</taxon>
        <taxon>Bacillota</taxon>
        <taxon>Clostridia</taxon>
        <taxon>Lachnospirales</taxon>
        <taxon>Lachnospiraceae</taxon>
        <taxon>Lachnospira</taxon>
    </lineage>
</organism>
<protein>
    <submittedName>
        <fullName evidence="1">Thiamine biosynthesis ThiG</fullName>
    </submittedName>
</protein>
<dbReference type="CDD" id="cd00565">
    <property type="entry name" value="Ubl_ThiS"/>
    <property type="match status" value="1"/>
</dbReference>
<dbReference type="PANTHER" id="PTHR34472">
    <property type="entry name" value="SULFUR CARRIER PROTEIN THIS"/>
    <property type="match status" value="1"/>
</dbReference>
<proteinExistence type="predicted"/>
<dbReference type="InterPro" id="IPR003749">
    <property type="entry name" value="ThiS/MoaD-like"/>
</dbReference>
<dbReference type="SUPFAM" id="SSF54285">
    <property type="entry name" value="MoaD/ThiS"/>
    <property type="match status" value="1"/>
</dbReference>
<dbReference type="Pfam" id="PF02597">
    <property type="entry name" value="ThiS"/>
    <property type="match status" value="1"/>
</dbReference>
<name>C4Z3M0_LACE2</name>
<evidence type="ECO:0000313" key="2">
    <source>
        <dbReference type="Proteomes" id="UP000001476"/>
    </source>
</evidence>
<dbReference type="Proteomes" id="UP000001476">
    <property type="component" value="Chromosome"/>
</dbReference>
<keyword evidence="2" id="KW-1185">Reference proteome</keyword>
<dbReference type="EMBL" id="CP001104">
    <property type="protein sequence ID" value="ACR71489.1"/>
    <property type="molecule type" value="Genomic_DNA"/>
</dbReference>
<dbReference type="HOGENOM" id="CLU_174611_3_4_9"/>